<dbReference type="Proteomes" id="UP001607157">
    <property type="component" value="Unassembled WGS sequence"/>
</dbReference>
<evidence type="ECO:0000259" key="4">
    <source>
        <dbReference type="Pfam" id="PF13403"/>
    </source>
</evidence>
<dbReference type="Gene3D" id="2.150.10.10">
    <property type="entry name" value="Serralysin-like metalloprotease, C-terminal"/>
    <property type="match status" value="5"/>
</dbReference>
<organism evidence="5 6">
    <name type="scientific">Roseovarius aquimarinus</name>
    <dbReference type="NCBI Taxonomy" id="1229156"/>
    <lineage>
        <taxon>Bacteria</taxon>
        <taxon>Pseudomonadati</taxon>
        <taxon>Pseudomonadota</taxon>
        <taxon>Alphaproteobacteria</taxon>
        <taxon>Rhodobacterales</taxon>
        <taxon>Roseobacteraceae</taxon>
        <taxon>Roseovarius</taxon>
    </lineage>
</organism>
<feature type="region of interest" description="Disordered" evidence="3">
    <location>
        <begin position="825"/>
        <end position="845"/>
    </location>
</feature>
<gene>
    <name evidence="5" type="ORF">ACGRVM_02020</name>
</gene>
<name>A0ABW7I551_9RHOB</name>
<dbReference type="EMBL" id="JBIHMM010000001">
    <property type="protein sequence ID" value="MFH0252655.1"/>
    <property type="molecule type" value="Genomic_DNA"/>
</dbReference>
<comment type="subcellular location">
    <subcellularLocation>
        <location evidence="1">Secreted</location>
    </subcellularLocation>
</comment>
<dbReference type="Gene3D" id="2.170.16.10">
    <property type="entry name" value="Hedgehog/Intein (Hint) domain"/>
    <property type="match status" value="1"/>
</dbReference>
<dbReference type="RefSeq" id="WP_377169200.1">
    <property type="nucleotide sequence ID" value="NZ_JBHTJC010000001.1"/>
</dbReference>
<accession>A0ABW7I551</accession>
<comment type="caution">
    <text evidence="5">The sequence shown here is derived from an EMBL/GenBank/DDBJ whole genome shotgun (WGS) entry which is preliminary data.</text>
</comment>
<evidence type="ECO:0000256" key="1">
    <source>
        <dbReference type="ARBA" id="ARBA00004613"/>
    </source>
</evidence>
<dbReference type="Pfam" id="PF00353">
    <property type="entry name" value="HemolysinCabind"/>
    <property type="match status" value="10"/>
</dbReference>
<dbReference type="InterPro" id="IPR018511">
    <property type="entry name" value="Hemolysin-typ_Ca-bd_CS"/>
</dbReference>
<dbReference type="SUPFAM" id="SSF51120">
    <property type="entry name" value="beta-Roll"/>
    <property type="match status" value="5"/>
</dbReference>
<dbReference type="Pfam" id="PF17963">
    <property type="entry name" value="Big_9"/>
    <property type="match status" value="1"/>
</dbReference>
<feature type="region of interest" description="Disordered" evidence="3">
    <location>
        <begin position="1"/>
        <end position="32"/>
    </location>
</feature>
<dbReference type="PANTHER" id="PTHR38340:SF1">
    <property type="entry name" value="S-LAYER PROTEIN"/>
    <property type="match status" value="1"/>
</dbReference>
<evidence type="ECO:0000256" key="2">
    <source>
        <dbReference type="ARBA" id="ARBA00022525"/>
    </source>
</evidence>
<keyword evidence="6" id="KW-1185">Reference proteome</keyword>
<evidence type="ECO:0000256" key="3">
    <source>
        <dbReference type="SAM" id="MobiDB-lite"/>
    </source>
</evidence>
<dbReference type="InterPro" id="IPR001343">
    <property type="entry name" value="Hemolysn_Ca-bd"/>
</dbReference>
<sequence>MGIDRTDTGAGVVDGTAGNDTIDAGFVTDPQGDVIDGGDASLPGESGDQDIVNAGDGDDVVSGGAGDDEIFGGAGDDSLDGGAGNDLLVGDRDITDNTPAREVFQWSQAPDPEPVDNGYPGIDPKEPLTGFSQNTGNTTVTFTTNASGASVFNDDFHLVDGIDTDGAAAANPNSSLDNVIAQGDTSTYGLDFSNAVENVSFRINDIDGDGVVQVRAFDADGNAITVNLTGGSGVALQDNDSIAGAETADANGAYGADTDPRYSVLVDIPGPVSRIELVHSQDGPRISGIKVTDIYFDSTPEVAEGDDTLTGGDGDDSLLGEGGADVLTGGDGADMVSGGDGADTIIGGTAGDMVDGGAGGDDNDTLDLSGSGPLRVVDQTDDADGNSTSGTVEFLDSDGAVTGSMTFAEIETLILPDENEAPDTTADSASTEEGVPVDIDVLANDSDPEGDTLRVIDVTDGANGTVTINPDGTVNYAPDADFVGDDQFTYTVSDGNGNAVTETVTVTVDEPAPPAPDGIVSGTAGDDDIDLAYTGDPDGDRVDNNDAILGDVGSNDDIIRAGDGADTVRGREGDDTIDGGEGDDSLRGDAGDDSVLGGAGNDTLLGDAGIDTLNGGAGNDSLVGGPGSDRILGGDGQDTAIGGDGDDFIDTSAPLTGANVPLPDDGFNDPTGIPADLDTDNDRDLVSGGAGNDTILTGDDADTIDGGAGDDSIDGGLDDDEIAGGDGADFILGGEGSDTLLGGAGDDTIFGGVNNPSATIPDATDPELDNGDDFIDGGDGDDFIDGEDDNDTILGGAGNDTIFGGIDDDSIRGQDGDDLLSGDDGDDTVFGGNGNDTILGGDGDDLIEGRADDDVITGGAGADTMRGDTGRDTFIIGSAEDANGDIADGGAGGDDFDTLDLTGVGRFEIVGETTDPDGNSTSGTINFLDDTGGVTGSMTFSEIERIIPCFTPGTVIATPKGERLVEELQIGDRIITRDNGMQEIRWLGRRDLVGAELLQAPHLKPVLIRAGSLGRGLPEKDLLVSPNHRVLINNERSALYFEDREVLVAAKHLTDLEGVDAVDTGAISYIHFMFDQHEVVLSNGSWTESFQPGEQTLGDMGDAQRDEIYALFPELRDRAGIAAYQAARRSLKKHEAQLLTR</sequence>
<proteinExistence type="predicted"/>
<evidence type="ECO:0000313" key="6">
    <source>
        <dbReference type="Proteomes" id="UP001607157"/>
    </source>
</evidence>
<dbReference type="Pfam" id="PF13403">
    <property type="entry name" value="Hint_2"/>
    <property type="match status" value="1"/>
</dbReference>
<dbReference type="PROSITE" id="PS50817">
    <property type="entry name" value="INTEIN_N_TER"/>
    <property type="match status" value="1"/>
</dbReference>
<protein>
    <submittedName>
        <fullName evidence="5">Hint domain-containing protein</fullName>
    </submittedName>
</protein>
<dbReference type="PRINTS" id="PR00313">
    <property type="entry name" value="CABNDNGRPT"/>
</dbReference>
<dbReference type="SUPFAM" id="SSF51294">
    <property type="entry name" value="Hedgehog/intein (Hint) domain"/>
    <property type="match status" value="1"/>
</dbReference>
<dbReference type="PANTHER" id="PTHR38340">
    <property type="entry name" value="S-LAYER PROTEIN"/>
    <property type="match status" value="1"/>
</dbReference>
<feature type="region of interest" description="Disordered" evidence="3">
    <location>
        <begin position="619"/>
        <end position="682"/>
    </location>
</feature>
<dbReference type="InterPro" id="IPR036844">
    <property type="entry name" value="Hint_dom_sf"/>
</dbReference>
<keyword evidence="2" id="KW-0964">Secreted</keyword>
<dbReference type="InterPro" id="IPR028992">
    <property type="entry name" value="Hedgehog/Intein_dom"/>
</dbReference>
<feature type="domain" description="Hedgehog/Intein (Hint)" evidence="4">
    <location>
        <begin position="948"/>
        <end position="1093"/>
    </location>
</feature>
<evidence type="ECO:0000313" key="5">
    <source>
        <dbReference type="EMBL" id="MFH0252655.1"/>
    </source>
</evidence>
<feature type="region of interest" description="Disordered" evidence="3">
    <location>
        <begin position="559"/>
        <end position="599"/>
    </location>
</feature>
<dbReference type="InterPro" id="IPR006141">
    <property type="entry name" value="Intein_N"/>
</dbReference>
<feature type="region of interest" description="Disordered" evidence="3">
    <location>
        <begin position="106"/>
        <end position="136"/>
    </location>
</feature>
<dbReference type="InterPro" id="IPR011049">
    <property type="entry name" value="Serralysin-like_metalloprot_C"/>
</dbReference>
<dbReference type="InterPro" id="IPR050557">
    <property type="entry name" value="RTX_toxin/Mannuronan_C5-epim"/>
</dbReference>
<dbReference type="PROSITE" id="PS00330">
    <property type="entry name" value="HEMOLYSIN_CALCIUM"/>
    <property type="match status" value="6"/>
</dbReference>
<reference evidence="5 6" key="1">
    <citation type="submission" date="2024-10" db="EMBL/GenBank/DDBJ databases">
        <authorList>
            <person name="Yang X.-N."/>
        </authorList>
    </citation>
    <scope>NUCLEOTIDE SEQUENCE [LARGE SCALE GENOMIC DNA]</scope>
    <source>
        <strain evidence="5 6">CAU 1059</strain>
    </source>
</reference>
<feature type="region of interest" description="Disordered" evidence="3">
    <location>
        <begin position="62"/>
        <end position="93"/>
    </location>
</feature>